<evidence type="ECO:0000256" key="3">
    <source>
        <dbReference type="ARBA" id="ARBA00022692"/>
    </source>
</evidence>
<evidence type="ECO:0000256" key="5">
    <source>
        <dbReference type="ARBA" id="ARBA00023136"/>
    </source>
</evidence>
<evidence type="ECO:0000256" key="2">
    <source>
        <dbReference type="ARBA" id="ARBA00009824"/>
    </source>
</evidence>
<evidence type="ECO:0008006" key="9">
    <source>
        <dbReference type="Google" id="ProtNLM"/>
    </source>
</evidence>
<dbReference type="GO" id="GO:0016020">
    <property type="term" value="C:membrane"/>
    <property type="evidence" value="ECO:0007669"/>
    <property type="project" value="UniProtKB-SubCell"/>
</dbReference>
<protein>
    <recommendedName>
        <fullName evidence="9">DUF726-domain-containing protein</fullName>
    </recommendedName>
</protein>
<evidence type="ECO:0000313" key="8">
    <source>
        <dbReference type="Proteomes" id="UP000639403"/>
    </source>
</evidence>
<evidence type="ECO:0000256" key="4">
    <source>
        <dbReference type="ARBA" id="ARBA00022989"/>
    </source>
</evidence>
<comment type="caution">
    <text evidence="7">The sequence shown here is derived from an EMBL/GenBank/DDBJ whole genome shotgun (WGS) entry which is preliminary data.</text>
</comment>
<evidence type="ECO:0000313" key="7">
    <source>
        <dbReference type="EMBL" id="KAF9818933.1"/>
    </source>
</evidence>
<feature type="transmembrane region" description="Helical" evidence="6">
    <location>
        <begin position="153"/>
        <end position="182"/>
    </location>
</feature>
<dbReference type="Pfam" id="PF05277">
    <property type="entry name" value="DUF726"/>
    <property type="match status" value="1"/>
</dbReference>
<dbReference type="EMBL" id="JADOXO010000024">
    <property type="protein sequence ID" value="KAF9818933.1"/>
    <property type="molecule type" value="Genomic_DNA"/>
</dbReference>
<keyword evidence="5 6" id="KW-0472">Membrane</keyword>
<gene>
    <name evidence="7" type="ORF">IEO21_02471</name>
</gene>
<reference evidence="7" key="1">
    <citation type="submission" date="2020-11" db="EMBL/GenBank/DDBJ databases">
        <authorList>
            <person name="Koelle M."/>
            <person name="Horta M.A.C."/>
            <person name="Nowrousian M."/>
            <person name="Ohm R.A."/>
            <person name="Benz P."/>
            <person name="Pilgard A."/>
        </authorList>
    </citation>
    <scope>NUCLEOTIDE SEQUENCE</scope>
    <source>
        <strain evidence="7">FPRL280</strain>
    </source>
</reference>
<proteinExistence type="inferred from homology"/>
<keyword evidence="4 6" id="KW-1133">Transmembrane helix</keyword>
<dbReference type="Proteomes" id="UP000639403">
    <property type="component" value="Unassembled WGS sequence"/>
</dbReference>
<comment type="subcellular location">
    <subcellularLocation>
        <location evidence="1">Membrane</location>
        <topology evidence="1">Multi-pass membrane protein</topology>
    </subcellularLocation>
</comment>
<name>A0A8H7U4X3_9APHY</name>
<keyword evidence="3 6" id="KW-0812">Transmembrane</keyword>
<dbReference type="SUPFAM" id="SSF53474">
    <property type="entry name" value="alpha/beta-Hydrolases"/>
    <property type="match status" value="1"/>
</dbReference>
<sequence>MNRAGVRCRYKLQHDQNFTPRVHPGAVPELTPLSDTSTVGLQPLPSHADLSKVLNTVLFLNITTRKAYSSRTRAFLSALAPLDESAIAATLKDPDHALREAERKTTQAKQEASEQSRTLRNVGIGLSAVAGGVLIGVTGGLAAPLVGAGVTSILGWLGVGGTAAGLLASGLASSSVVCGALFGAYGSKRSAETVGRYLREVNDLAIVPVHKPRNTLAVRLCVSGWLDSPEDVIAPWTVFGDGEDTFALQWEVDALQNLSNALSILIKAQAMKYVKAEIIRRTVFASLFAALSPTAWLKLAQIIGKTGRVLGKLLAQRVLGNRPVILTGYSLGSLVIFEALQYLASLPPSETAGLIQDVYLFGSPVPTDETAWAAARRVVAGRLVNGYGSNDYILAVLSRVSDMSWSVAGLEPVVVKGVENVACEQVDGHLKWRSVIGQCLQMCNAPGLVEKEVKEQKNLEVEHEMDLHGPDIKQVIELAPKGEPR</sequence>
<dbReference type="AlphaFoldDB" id="A0A8H7U4X3"/>
<evidence type="ECO:0000256" key="6">
    <source>
        <dbReference type="SAM" id="Phobius"/>
    </source>
</evidence>
<accession>A0A8H7U4X3</accession>
<evidence type="ECO:0000256" key="1">
    <source>
        <dbReference type="ARBA" id="ARBA00004141"/>
    </source>
</evidence>
<organism evidence="7 8">
    <name type="scientific">Rhodonia placenta</name>
    <dbReference type="NCBI Taxonomy" id="104341"/>
    <lineage>
        <taxon>Eukaryota</taxon>
        <taxon>Fungi</taxon>
        <taxon>Dikarya</taxon>
        <taxon>Basidiomycota</taxon>
        <taxon>Agaricomycotina</taxon>
        <taxon>Agaricomycetes</taxon>
        <taxon>Polyporales</taxon>
        <taxon>Adustoporiaceae</taxon>
        <taxon>Rhodonia</taxon>
    </lineage>
</organism>
<feature type="transmembrane region" description="Helical" evidence="6">
    <location>
        <begin position="122"/>
        <end position="147"/>
    </location>
</feature>
<reference evidence="7" key="2">
    <citation type="journal article" name="Front. Microbiol.">
        <title>Degradative Capacity of Two Strains of Rhodonia placenta: From Phenotype to Genotype.</title>
        <authorList>
            <person name="Kolle M."/>
            <person name="Horta M.A.C."/>
            <person name="Nowrousian M."/>
            <person name="Ohm R.A."/>
            <person name="Benz J.P."/>
            <person name="Pilgard A."/>
        </authorList>
    </citation>
    <scope>NUCLEOTIDE SEQUENCE</scope>
    <source>
        <strain evidence="7">FPRL280</strain>
    </source>
</reference>
<dbReference type="InterPro" id="IPR029058">
    <property type="entry name" value="AB_hydrolase_fold"/>
</dbReference>
<dbReference type="PANTHER" id="PTHR17920">
    <property type="entry name" value="TRANSMEMBRANE AND COILED-COIL DOMAIN-CONTAINING PROTEIN 4 TMCO4"/>
    <property type="match status" value="1"/>
</dbReference>
<dbReference type="PANTHER" id="PTHR17920:SF22">
    <property type="entry name" value="DUF726 DOMAIN PROTEIN (AFU_ORTHOLOGUE AFUA_2G12860)"/>
    <property type="match status" value="1"/>
</dbReference>
<dbReference type="InterPro" id="IPR007941">
    <property type="entry name" value="DUF726"/>
</dbReference>
<comment type="similarity">
    <text evidence="2">Belongs to the TMCO4 family.</text>
</comment>